<dbReference type="SUPFAM" id="SSF48452">
    <property type="entry name" value="TPR-like"/>
    <property type="match status" value="1"/>
</dbReference>
<dbReference type="InterPro" id="IPR011990">
    <property type="entry name" value="TPR-like_helical_dom_sf"/>
</dbReference>
<dbReference type="InterPro" id="IPR021109">
    <property type="entry name" value="Peptidase_aspartic_dom_sf"/>
</dbReference>
<dbReference type="PROSITE" id="PS50005">
    <property type="entry name" value="TPR"/>
    <property type="match status" value="1"/>
</dbReference>
<feature type="chain" id="PRO_5022819250" description="Peptidase A2 domain-containing protein" evidence="3">
    <location>
        <begin position="19"/>
        <end position="427"/>
    </location>
</feature>
<dbReference type="Proteomes" id="UP000381693">
    <property type="component" value="Unassembled WGS sequence"/>
</dbReference>
<comment type="caution">
    <text evidence="5">The sequence shown here is derived from an EMBL/GenBank/DDBJ whole genome shotgun (WGS) entry which is preliminary data.</text>
</comment>
<evidence type="ECO:0000313" key="6">
    <source>
        <dbReference type="Proteomes" id="UP000381693"/>
    </source>
</evidence>
<name>A0A5E6MCM6_9BACT</name>
<keyword evidence="3" id="KW-0732">Signal</keyword>
<feature type="domain" description="Peptidase A2" evidence="4">
    <location>
        <begin position="169"/>
        <end position="205"/>
    </location>
</feature>
<dbReference type="RefSeq" id="WP_178087701.1">
    <property type="nucleotide sequence ID" value="NZ_CABFUZ020000122.1"/>
</dbReference>
<accession>A0A5E6MCM6</accession>
<evidence type="ECO:0000256" key="1">
    <source>
        <dbReference type="ARBA" id="ARBA00022801"/>
    </source>
</evidence>
<feature type="domain" description="Peptidase A2" evidence="4">
    <location>
        <begin position="315"/>
        <end position="354"/>
    </location>
</feature>
<evidence type="ECO:0000256" key="2">
    <source>
        <dbReference type="PROSITE-ProRule" id="PRU00339"/>
    </source>
</evidence>
<organism evidence="5 6">
    <name type="scientific">Methylacidimicrobium cyclopophantes</name>
    <dbReference type="NCBI Taxonomy" id="1041766"/>
    <lineage>
        <taxon>Bacteria</taxon>
        <taxon>Pseudomonadati</taxon>
        <taxon>Verrucomicrobiota</taxon>
        <taxon>Methylacidimicrobium</taxon>
    </lineage>
</organism>
<keyword evidence="1" id="KW-0378">Hydrolase</keyword>
<evidence type="ECO:0000313" key="5">
    <source>
        <dbReference type="EMBL" id="VVM06680.1"/>
    </source>
</evidence>
<dbReference type="GO" id="GO:0004190">
    <property type="term" value="F:aspartic-type endopeptidase activity"/>
    <property type="evidence" value="ECO:0007669"/>
    <property type="project" value="InterPro"/>
</dbReference>
<dbReference type="InterPro" id="IPR001995">
    <property type="entry name" value="Peptidase_A2_cat"/>
</dbReference>
<keyword evidence="6" id="KW-1185">Reference proteome</keyword>
<dbReference type="Pfam" id="PF13650">
    <property type="entry name" value="Asp_protease_2"/>
    <property type="match status" value="2"/>
</dbReference>
<evidence type="ECO:0000256" key="3">
    <source>
        <dbReference type="SAM" id="SignalP"/>
    </source>
</evidence>
<feature type="signal peptide" evidence="3">
    <location>
        <begin position="1"/>
        <end position="18"/>
    </location>
</feature>
<dbReference type="AlphaFoldDB" id="A0A5E6MCM6"/>
<feature type="repeat" description="TPR" evidence="2">
    <location>
        <begin position="60"/>
        <end position="93"/>
    </location>
</feature>
<dbReference type="InterPro" id="IPR019734">
    <property type="entry name" value="TPR_rpt"/>
</dbReference>
<gene>
    <name evidence="5" type="ORF">MAMC_01189</name>
</gene>
<protein>
    <recommendedName>
        <fullName evidence="4">Peptidase A2 domain-containing protein</fullName>
    </recommendedName>
</protein>
<dbReference type="GO" id="GO:0006508">
    <property type="term" value="P:proteolysis"/>
    <property type="evidence" value="ECO:0007669"/>
    <property type="project" value="InterPro"/>
</dbReference>
<dbReference type="CDD" id="cd05483">
    <property type="entry name" value="retropepsin_like_bacteria"/>
    <property type="match status" value="1"/>
</dbReference>
<dbReference type="Pfam" id="PF13432">
    <property type="entry name" value="TPR_16"/>
    <property type="match status" value="1"/>
</dbReference>
<dbReference type="Gene3D" id="2.40.70.10">
    <property type="entry name" value="Acid Proteases"/>
    <property type="match status" value="2"/>
</dbReference>
<proteinExistence type="predicted"/>
<evidence type="ECO:0000259" key="4">
    <source>
        <dbReference type="PROSITE" id="PS50175"/>
    </source>
</evidence>
<dbReference type="Gene3D" id="1.25.40.10">
    <property type="entry name" value="Tetratricopeptide repeat domain"/>
    <property type="match status" value="1"/>
</dbReference>
<reference evidence="5" key="1">
    <citation type="submission" date="2019-09" db="EMBL/GenBank/DDBJ databases">
        <authorList>
            <person name="Cremers G."/>
        </authorList>
    </citation>
    <scope>NUCLEOTIDE SEQUENCE [LARGE SCALE GENOMIC DNA]</scope>
    <source>
        <strain evidence="5">3B</strain>
    </source>
</reference>
<dbReference type="PROSITE" id="PS50175">
    <property type="entry name" value="ASP_PROT_RETROV"/>
    <property type="match status" value="2"/>
</dbReference>
<sequence>MSLCSGIFLLLLFLPAAAAPARSGNGDAGPAQVRCYLAQGNFEEAARRAQKEVLLHPEKGESWRLLGAIALQQGKMEQAEQALERALRVGDPDPEAASLLAVLWRREGRFPDAVGLLRRLGGEAEAEQLAAFGSEPPLSVHGPDQVRLAWVGSGARPIVRVLVAGKRRADFLIDTGASCVVLDRQLAEEIRLLPLGAAQLLGAGGRKTNGKLARLDSLRLGTTEVRNIPVAIVNLPRPERASESFEGILGSEFLRRFVVTLDYPKRSLFLQRAGTERSAEGASTSVDRGSADLPLRLTPGGLVVVPLGVASGEKLLVFLDTGAAETVLALSRRAAIQLGVSLPKRADRYSGVGGRYLALPILLPEVRLAGFSVHNVAGIIAPFPSRIEEGEGLPLGGYVGSGFCRLFRVTLDFPRMRLRLTLAENET</sequence>
<dbReference type="InterPro" id="IPR034122">
    <property type="entry name" value="Retropepsin-like_bacterial"/>
</dbReference>
<dbReference type="SUPFAM" id="SSF50630">
    <property type="entry name" value="Acid proteases"/>
    <property type="match status" value="1"/>
</dbReference>
<keyword evidence="2" id="KW-0802">TPR repeat</keyword>
<dbReference type="EMBL" id="CABFUZ020000122">
    <property type="protein sequence ID" value="VVM06680.1"/>
    <property type="molecule type" value="Genomic_DNA"/>
</dbReference>